<gene>
    <name evidence="1" type="ORF">RA271_11300</name>
</gene>
<reference evidence="1 2" key="1">
    <citation type="submission" date="2023-08" db="EMBL/GenBank/DDBJ databases">
        <title>Genomic and mutational analysis of Pseudomonas syringae pv. tagetis EB037 pathogenicity on sunflower.</title>
        <authorList>
            <person name="Maul J.E."/>
        </authorList>
    </citation>
    <scope>NUCLEOTIDE SEQUENCE [LARGE SCALE GENOMIC DNA]</scope>
    <source>
        <strain evidence="1 2">EB037_T1</strain>
    </source>
</reference>
<sequence length="248" mass="27616">MAFRREVSDYVDGLFRVTFANAGELSDGIVQGLSRLKQSSTAINESEFQQRLAARPSSNESRWGGYTQDATVELAFLTQPTLSGAMRVSDKQRDDIFVQMSQAGLCQIRDGFKAFDQPDVLGLDTNGVKWRVQDDGLQWVSVALTVPGNRNDMFASYYVSPSRARSAALAAFNLMGQGRHGWFQLALHGMDNKVFLEPPTASVSSMSIPHRPERTLQERQLLIPASKGAFEHWLDDALFRLGRKLTLV</sequence>
<accession>A0ABW7NKE7</accession>
<name>A0ABW7NKE7_9PSED</name>
<evidence type="ECO:0000313" key="1">
    <source>
        <dbReference type="EMBL" id="MFH7515766.1"/>
    </source>
</evidence>
<protein>
    <submittedName>
        <fullName evidence="1">DUF4062 domain-containing protein</fullName>
    </submittedName>
</protein>
<organism evidence="1 2">
    <name type="scientific">Pseudomonas syringae pv. tagetis</name>
    <dbReference type="NCBI Taxonomy" id="129140"/>
    <lineage>
        <taxon>Bacteria</taxon>
        <taxon>Pseudomonadati</taxon>
        <taxon>Pseudomonadota</taxon>
        <taxon>Gammaproteobacteria</taxon>
        <taxon>Pseudomonadales</taxon>
        <taxon>Pseudomonadaceae</taxon>
        <taxon>Pseudomonas</taxon>
    </lineage>
</organism>
<evidence type="ECO:0000313" key="2">
    <source>
        <dbReference type="Proteomes" id="UP001610657"/>
    </source>
</evidence>
<dbReference type="EMBL" id="JAVCQK010000004">
    <property type="protein sequence ID" value="MFH7515766.1"/>
    <property type="molecule type" value="Genomic_DNA"/>
</dbReference>
<dbReference type="Proteomes" id="UP001610657">
    <property type="component" value="Unassembled WGS sequence"/>
</dbReference>
<keyword evidence="2" id="KW-1185">Reference proteome</keyword>
<proteinExistence type="predicted"/>
<dbReference type="GeneID" id="96219157"/>
<dbReference type="RefSeq" id="WP_055005078.1">
    <property type="nucleotide sequence ID" value="NZ_CP092923.1"/>
</dbReference>
<comment type="caution">
    <text evidence="1">The sequence shown here is derived from an EMBL/GenBank/DDBJ whole genome shotgun (WGS) entry which is preliminary data.</text>
</comment>